<evidence type="ECO:0000313" key="6">
    <source>
        <dbReference type="Proteomes" id="UP001501414"/>
    </source>
</evidence>
<accession>A0ABN1XYM1</accession>
<dbReference type="Pfam" id="PF08240">
    <property type="entry name" value="ADH_N"/>
    <property type="match status" value="1"/>
</dbReference>
<dbReference type="InterPro" id="IPR011032">
    <property type="entry name" value="GroES-like_sf"/>
</dbReference>
<gene>
    <name evidence="5" type="ORF">GCM10009613_28950</name>
</gene>
<comment type="caution">
    <text evidence="5">The sequence shown here is derived from an EMBL/GenBank/DDBJ whole genome shotgun (WGS) entry which is preliminary data.</text>
</comment>
<protein>
    <submittedName>
        <fullName evidence="5">Zinc-binding dehydrogenase</fullName>
    </submittedName>
</protein>
<evidence type="ECO:0000256" key="1">
    <source>
        <dbReference type="ARBA" id="ARBA00022857"/>
    </source>
</evidence>
<dbReference type="RefSeq" id="WP_344022503.1">
    <property type="nucleotide sequence ID" value="NZ_BAAAJK010000010.1"/>
</dbReference>
<keyword evidence="6" id="KW-1185">Reference proteome</keyword>
<dbReference type="SUPFAM" id="SSF51735">
    <property type="entry name" value="NAD(P)-binding Rossmann-fold domains"/>
    <property type="match status" value="1"/>
</dbReference>
<dbReference type="InterPro" id="IPR013154">
    <property type="entry name" value="ADH-like_N"/>
</dbReference>
<proteinExistence type="predicted"/>
<name>A0ABN1XYM1_9PSEU</name>
<dbReference type="PANTHER" id="PTHR48106:SF13">
    <property type="entry name" value="QUINONE OXIDOREDUCTASE-RELATED"/>
    <property type="match status" value="1"/>
</dbReference>
<dbReference type="SUPFAM" id="SSF50129">
    <property type="entry name" value="GroES-like"/>
    <property type="match status" value="1"/>
</dbReference>
<evidence type="ECO:0000259" key="4">
    <source>
        <dbReference type="SMART" id="SM00829"/>
    </source>
</evidence>
<evidence type="ECO:0000256" key="2">
    <source>
        <dbReference type="ARBA" id="ARBA00023002"/>
    </source>
</evidence>
<dbReference type="InterPro" id="IPR036291">
    <property type="entry name" value="NAD(P)-bd_dom_sf"/>
</dbReference>
<dbReference type="PANTHER" id="PTHR48106">
    <property type="entry name" value="QUINONE OXIDOREDUCTASE PIG3-RELATED"/>
    <property type="match status" value="1"/>
</dbReference>
<keyword evidence="1" id="KW-0521">NADP</keyword>
<evidence type="ECO:0000313" key="5">
    <source>
        <dbReference type="EMBL" id="GAA1389647.1"/>
    </source>
</evidence>
<evidence type="ECO:0000256" key="3">
    <source>
        <dbReference type="SAM" id="MobiDB-lite"/>
    </source>
</evidence>
<feature type="compositionally biased region" description="Basic and acidic residues" evidence="3">
    <location>
        <begin position="1"/>
        <end position="11"/>
    </location>
</feature>
<sequence length="323" mass="32611">MLAIVQHDHGGPEVLVPREVPDPEPGPDRVRIRVEAAGVHLVDTTLRAGGDRGPFPAPALPTVPGREVAGVVDAIGPGVDPGLLGARVSSHLGPGGSGGYAAVAVAAAGDLHRLPAGVDAAAAVAVLGTGRMTEGLLELARPRAGETALVTSAAGGIGTLLVQALAADGVTVLAAAGSGRLNGPLPDGVVPLAYDRPGWTGAARGHTGGRGVDLVFDGVGGDAGRGAFELLAPGGRVLLHGWSAGTPTPFRADELWERALTVTVALGPPVLALGLRRLEERALARLADGRWSPVVSRYRLADAARAHADLEARRTRGKVVLVP</sequence>
<dbReference type="Gene3D" id="3.40.50.720">
    <property type="entry name" value="NAD(P)-binding Rossmann-like Domain"/>
    <property type="match status" value="1"/>
</dbReference>
<feature type="domain" description="Enoyl reductase (ER)" evidence="4">
    <location>
        <begin position="10"/>
        <end position="321"/>
    </location>
</feature>
<dbReference type="SMART" id="SM00829">
    <property type="entry name" value="PKS_ER"/>
    <property type="match status" value="1"/>
</dbReference>
<dbReference type="Gene3D" id="3.90.180.10">
    <property type="entry name" value="Medium-chain alcohol dehydrogenases, catalytic domain"/>
    <property type="match status" value="1"/>
</dbReference>
<organism evidence="5 6">
    <name type="scientific">Pseudonocardia kongjuensis</name>
    <dbReference type="NCBI Taxonomy" id="102227"/>
    <lineage>
        <taxon>Bacteria</taxon>
        <taxon>Bacillati</taxon>
        <taxon>Actinomycetota</taxon>
        <taxon>Actinomycetes</taxon>
        <taxon>Pseudonocardiales</taxon>
        <taxon>Pseudonocardiaceae</taxon>
        <taxon>Pseudonocardia</taxon>
    </lineage>
</organism>
<keyword evidence="2" id="KW-0560">Oxidoreductase</keyword>
<dbReference type="Proteomes" id="UP001501414">
    <property type="component" value="Unassembled WGS sequence"/>
</dbReference>
<dbReference type="Pfam" id="PF13602">
    <property type="entry name" value="ADH_zinc_N_2"/>
    <property type="match status" value="1"/>
</dbReference>
<reference evidence="5 6" key="1">
    <citation type="journal article" date="2019" name="Int. J. Syst. Evol. Microbiol.">
        <title>The Global Catalogue of Microorganisms (GCM) 10K type strain sequencing project: providing services to taxonomists for standard genome sequencing and annotation.</title>
        <authorList>
            <consortium name="The Broad Institute Genomics Platform"/>
            <consortium name="The Broad Institute Genome Sequencing Center for Infectious Disease"/>
            <person name="Wu L."/>
            <person name="Ma J."/>
        </authorList>
    </citation>
    <scope>NUCLEOTIDE SEQUENCE [LARGE SCALE GENOMIC DNA]</scope>
    <source>
        <strain evidence="5 6">JCM 11896</strain>
    </source>
</reference>
<dbReference type="EMBL" id="BAAAJK010000010">
    <property type="protein sequence ID" value="GAA1389647.1"/>
    <property type="molecule type" value="Genomic_DNA"/>
</dbReference>
<feature type="region of interest" description="Disordered" evidence="3">
    <location>
        <begin position="1"/>
        <end position="26"/>
    </location>
</feature>
<dbReference type="InterPro" id="IPR020843">
    <property type="entry name" value="ER"/>
</dbReference>